<gene>
    <name evidence="1" type="ORF">GO755_28560</name>
</gene>
<dbReference type="RefSeq" id="WP_157588725.1">
    <property type="nucleotide sequence ID" value="NZ_WPIN01000013.1"/>
</dbReference>
<protein>
    <submittedName>
        <fullName evidence="1">Uncharacterized protein</fullName>
    </submittedName>
</protein>
<name>A0A7K1SJN9_9BACT</name>
<organism evidence="1 2">
    <name type="scientific">Spirosoma arboris</name>
    <dbReference type="NCBI Taxonomy" id="2682092"/>
    <lineage>
        <taxon>Bacteria</taxon>
        <taxon>Pseudomonadati</taxon>
        <taxon>Bacteroidota</taxon>
        <taxon>Cytophagia</taxon>
        <taxon>Cytophagales</taxon>
        <taxon>Cytophagaceae</taxon>
        <taxon>Spirosoma</taxon>
    </lineage>
</organism>
<comment type="caution">
    <text evidence="1">The sequence shown here is derived from an EMBL/GenBank/DDBJ whole genome shotgun (WGS) entry which is preliminary data.</text>
</comment>
<dbReference type="AlphaFoldDB" id="A0A7K1SJN9"/>
<evidence type="ECO:0000313" key="1">
    <source>
        <dbReference type="EMBL" id="MVM34020.1"/>
    </source>
</evidence>
<evidence type="ECO:0000313" key="2">
    <source>
        <dbReference type="Proteomes" id="UP000436006"/>
    </source>
</evidence>
<dbReference type="EMBL" id="WPIN01000013">
    <property type="protein sequence ID" value="MVM34020.1"/>
    <property type="molecule type" value="Genomic_DNA"/>
</dbReference>
<dbReference type="Proteomes" id="UP000436006">
    <property type="component" value="Unassembled WGS sequence"/>
</dbReference>
<reference evidence="1 2" key="1">
    <citation type="submission" date="2019-12" db="EMBL/GenBank/DDBJ databases">
        <title>Spirosoma sp. HMF4905 genome sequencing and assembly.</title>
        <authorList>
            <person name="Kang H."/>
            <person name="Cha I."/>
            <person name="Kim H."/>
            <person name="Joh K."/>
        </authorList>
    </citation>
    <scope>NUCLEOTIDE SEQUENCE [LARGE SCALE GENOMIC DNA]</scope>
    <source>
        <strain evidence="1 2">HMF4905</strain>
    </source>
</reference>
<keyword evidence="2" id="KW-1185">Reference proteome</keyword>
<proteinExistence type="predicted"/>
<accession>A0A7K1SJN9</accession>
<sequence>MTNILPDSLQLDQRVICEYPRQRQGSVGLIKQIDLETIVVKIGTQLVTFRRSDGQSTGEALTGCFIQVGSETELDEAVYDALYRRLTQDFRLKIDRQDRQKLMRVFNFLRSEEVL</sequence>